<evidence type="ECO:0000256" key="2">
    <source>
        <dbReference type="SAM" id="MobiDB-lite"/>
    </source>
</evidence>
<feature type="compositionally biased region" description="Basic and acidic residues" evidence="2">
    <location>
        <begin position="175"/>
        <end position="201"/>
    </location>
</feature>
<feature type="region of interest" description="Disordered" evidence="2">
    <location>
        <begin position="1"/>
        <end position="23"/>
    </location>
</feature>
<evidence type="ECO:0000256" key="1">
    <source>
        <dbReference type="SAM" id="Coils"/>
    </source>
</evidence>
<name>A0A4S2MJ89_9PEZI</name>
<protein>
    <submittedName>
        <fullName evidence="3">Uncharacterized protein</fullName>
    </submittedName>
</protein>
<sequence length="519" mass="58712">MSFLHNRRPPNSRQQNRRESSRIEAAEARARNHLIRARLARFAAQLVRTEVSADSIRREGGQTETGIAFTWMLAGPMVKELFKLPIREWPIDSENRLRTAMEKGELGIDVGGIKFRRAVYLDEDQIDFDEGHGKHMAHDEADNSLEHESNDSWLPPHLRASGSSQSGQHMALTETQDHHEVQRASHGTDCDDSGDEGRREAGAPLMDRSNSDTWQAPFTPTGTSRTLFTQSANIQQDQNKPADRQPEMHGSEAGSVTESSDRSGTPHSGIRIDPRQTAATDIEVPNLEQNIAIPKANNLHSHNDVEVGRDDHTTNHVPSHIGTHTEHTSTHATSQSAVCEPTALQRTSVVNYKLLQQLTKELTDLEEQNVVLRLELQQKGHHIEELERKCSMQNTEELKTRIALLESMLDEKDLEMARQCDHVEEIERKLHRSEQRNQELGEEFVDNSIKMRGLKKCLEEDVYRFAKWTQKAMFADIAELVRASVEEYSIKDEHRLEIALAATLAEMHNLTEASEPVSS</sequence>
<feature type="coiled-coil region" evidence="1">
    <location>
        <begin position="355"/>
        <end position="443"/>
    </location>
</feature>
<feature type="compositionally biased region" description="Polar residues" evidence="2">
    <location>
        <begin position="254"/>
        <end position="266"/>
    </location>
</feature>
<gene>
    <name evidence="3" type="ORF">EX30DRAFT_344570</name>
</gene>
<feature type="region of interest" description="Disordered" evidence="2">
    <location>
        <begin position="311"/>
        <end position="334"/>
    </location>
</feature>
<feature type="compositionally biased region" description="Polar residues" evidence="2">
    <location>
        <begin position="211"/>
        <end position="239"/>
    </location>
</feature>
<keyword evidence="4" id="KW-1185">Reference proteome</keyword>
<reference evidence="3 4" key="1">
    <citation type="submission" date="2019-04" db="EMBL/GenBank/DDBJ databases">
        <title>Comparative genomics and transcriptomics to analyze fruiting body development in filamentous ascomycetes.</title>
        <authorList>
            <consortium name="DOE Joint Genome Institute"/>
            <person name="Lutkenhaus R."/>
            <person name="Traeger S."/>
            <person name="Breuer J."/>
            <person name="Kuo A."/>
            <person name="Lipzen A."/>
            <person name="Pangilinan J."/>
            <person name="Dilworth D."/>
            <person name="Sandor L."/>
            <person name="Poggeler S."/>
            <person name="Barry K."/>
            <person name="Grigoriev I.V."/>
            <person name="Nowrousian M."/>
        </authorList>
    </citation>
    <scope>NUCLEOTIDE SEQUENCE [LARGE SCALE GENOMIC DNA]</scope>
    <source>
        <strain evidence="3 4">CBS 389.68</strain>
    </source>
</reference>
<feature type="compositionally biased region" description="Basic and acidic residues" evidence="2">
    <location>
        <begin position="240"/>
        <end position="250"/>
    </location>
</feature>
<dbReference type="Proteomes" id="UP000298138">
    <property type="component" value="Unassembled WGS sequence"/>
</dbReference>
<dbReference type="EMBL" id="ML220165">
    <property type="protein sequence ID" value="TGZ76825.1"/>
    <property type="molecule type" value="Genomic_DNA"/>
</dbReference>
<feature type="region of interest" description="Disordered" evidence="2">
    <location>
        <begin position="143"/>
        <end position="281"/>
    </location>
</feature>
<feature type="compositionally biased region" description="Basic residues" evidence="2">
    <location>
        <begin position="1"/>
        <end position="10"/>
    </location>
</feature>
<organism evidence="3 4">
    <name type="scientific">Ascodesmis nigricans</name>
    <dbReference type="NCBI Taxonomy" id="341454"/>
    <lineage>
        <taxon>Eukaryota</taxon>
        <taxon>Fungi</taxon>
        <taxon>Dikarya</taxon>
        <taxon>Ascomycota</taxon>
        <taxon>Pezizomycotina</taxon>
        <taxon>Pezizomycetes</taxon>
        <taxon>Pezizales</taxon>
        <taxon>Ascodesmidaceae</taxon>
        <taxon>Ascodesmis</taxon>
    </lineage>
</organism>
<dbReference type="AlphaFoldDB" id="A0A4S2MJ89"/>
<evidence type="ECO:0000313" key="4">
    <source>
        <dbReference type="Proteomes" id="UP000298138"/>
    </source>
</evidence>
<evidence type="ECO:0000313" key="3">
    <source>
        <dbReference type="EMBL" id="TGZ76825.1"/>
    </source>
</evidence>
<accession>A0A4S2MJ89</accession>
<proteinExistence type="predicted"/>
<keyword evidence="1" id="KW-0175">Coiled coil</keyword>
<dbReference type="InParanoid" id="A0A4S2MJ89"/>